<keyword evidence="3" id="KW-0597">Phosphoprotein</keyword>
<sequence length="387" mass="42415">MVADTSLADNSAGNDMRLADFILRDMERILGEWDTFAATLLPAARSMNSAGLRDHARQILQAVAIDLTKPQTGEAQREKSMGRAPTPDGASETAAQTHALLRARGGFNINQVVAEYRAVRASVLRLWLAECQPLVTDVQDMIRFNEAIDQAVAESVRFFDMQVEQARNLLLGMLGHDMRSPLQTIQMTATHLAELNAGVQISEAAGRLIRSGTRMNALLDDLCDFSRTKLGLGINIAPTGVDLAQVFGNEVDQLRAAHPDRRIDLEINGNLQGIWDGPRLQQLLSNLVLNALRYGDQDTPVHVVVNGHDADVHLEVRNSGSVIDRETLERIFDPLVRGPAQEKNVRGLGLGLYIASMIARAHHGAIDGQSDQSGTTFAVHLPRDYDR</sequence>
<dbReference type="GO" id="GO:0000155">
    <property type="term" value="F:phosphorelay sensor kinase activity"/>
    <property type="evidence" value="ECO:0007669"/>
    <property type="project" value="InterPro"/>
</dbReference>
<dbReference type="CDD" id="cd00082">
    <property type="entry name" value="HisKA"/>
    <property type="match status" value="1"/>
</dbReference>
<dbReference type="EC" id="2.7.13.3" evidence="2"/>
<dbReference type="Gene3D" id="1.10.287.130">
    <property type="match status" value="1"/>
</dbReference>
<organism evidence="6 7">
    <name type="scientific">Paraburkholderia caribensis MBA4</name>
    <dbReference type="NCBI Taxonomy" id="1323664"/>
    <lineage>
        <taxon>Bacteria</taxon>
        <taxon>Pseudomonadati</taxon>
        <taxon>Pseudomonadota</taxon>
        <taxon>Betaproteobacteria</taxon>
        <taxon>Burkholderiales</taxon>
        <taxon>Burkholderiaceae</taxon>
        <taxon>Paraburkholderia</taxon>
    </lineage>
</organism>
<dbReference type="PROSITE" id="PS50109">
    <property type="entry name" value="HIS_KIN"/>
    <property type="match status" value="1"/>
</dbReference>
<dbReference type="SMART" id="SM00388">
    <property type="entry name" value="HisKA"/>
    <property type="match status" value="1"/>
</dbReference>
<dbReference type="SMART" id="SM00387">
    <property type="entry name" value="HATPase_c"/>
    <property type="match status" value="1"/>
</dbReference>
<dbReference type="Proteomes" id="UP000019146">
    <property type="component" value="Plasmid unnamed"/>
</dbReference>
<proteinExistence type="predicted"/>
<dbReference type="InterPro" id="IPR036097">
    <property type="entry name" value="HisK_dim/P_sf"/>
</dbReference>
<geneLocation type="plasmid" evidence="7"/>
<dbReference type="AlphaFoldDB" id="A0A0P0RRE1"/>
<dbReference type="InterPro" id="IPR005467">
    <property type="entry name" value="His_kinase_dom"/>
</dbReference>
<name>A0A0P0RRE1_9BURK</name>
<feature type="region of interest" description="Disordered" evidence="4">
    <location>
        <begin position="71"/>
        <end position="93"/>
    </location>
</feature>
<dbReference type="KEGG" id="bcai:K788_0007361"/>
<dbReference type="PANTHER" id="PTHR43547:SF2">
    <property type="entry name" value="HYBRID SIGNAL TRANSDUCTION HISTIDINE KINASE C"/>
    <property type="match status" value="1"/>
</dbReference>
<protein>
    <recommendedName>
        <fullName evidence="2">histidine kinase</fullName>
        <ecNumber evidence="2">2.7.13.3</ecNumber>
    </recommendedName>
</protein>
<gene>
    <name evidence="6" type="ORF">K788_0007361</name>
</gene>
<feature type="domain" description="Histidine kinase" evidence="5">
    <location>
        <begin position="173"/>
        <end position="385"/>
    </location>
</feature>
<dbReference type="EMBL" id="CP012748">
    <property type="protein sequence ID" value="ALL71638.1"/>
    <property type="molecule type" value="Genomic_DNA"/>
</dbReference>
<accession>A0A0P0RRE1</accession>
<keyword evidence="6" id="KW-0808">Transferase</keyword>
<dbReference type="PRINTS" id="PR00344">
    <property type="entry name" value="BCTRLSENSOR"/>
</dbReference>
<reference evidence="6 7" key="1">
    <citation type="journal article" date="2014" name="Genome Announc.">
        <title>Draft Genome Sequence of the Haloacid-Degrading Burkholderia caribensis Strain MBA4.</title>
        <authorList>
            <person name="Pan Y."/>
            <person name="Kong K.F."/>
            <person name="Tsang J.S."/>
        </authorList>
    </citation>
    <scope>NUCLEOTIDE SEQUENCE [LARGE SCALE GENOMIC DNA]</scope>
    <source>
        <strain evidence="6 7">MBA4</strain>
        <plasmid evidence="7">Plasmid</plasmid>
    </source>
</reference>
<evidence type="ECO:0000256" key="2">
    <source>
        <dbReference type="ARBA" id="ARBA00012438"/>
    </source>
</evidence>
<dbReference type="Gene3D" id="3.30.565.10">
    <property type="entry name" value="Histidine kinase-like ATPase, C-terminal domain"/>
    <property type="match status" value="1"/>
</dbReference>
<keyword evidence="6" id="KW-0418">Kinase</keyword>
<evidence type="ECO:0000256" key="3">
    <source>
        <dbReference type="ARBA" id="ARBA00022553"/>
    </source>
</evidence>
<evidence type="ECO:0000259" key="5">
    <source>
        <dbReference type="PROSITE" id="PS50109"/>
    </source>
</evidence>
<dbReference type="InterPro" id="IPR003661">
    <property type="entry name" value="HisK_dim/P_dom"/>
</dbReference>
<evidence type="ECO:0000256" key="4">
    <source>
        <dbReference type="SAM" id="MobiDB-lite"/>
    </source>
</evidence>
<comment type="catalytic activity">
    <reaction evidence="1">
        <text>ATP + protein L-histidine = ADP + protein N-phospho-L-histidine.</text>
        <dbReference type="EC" id="2.7.13.3"/>
    </reaction>
</comment>
<dbReference type="InterPro" id="IPR003594">
    <property type="entry name" value="HATPase_dom"/>
</dbReference>
<dbReference type="PANTHER" id="PTHR43547">
    <property type="entry name" value="TWO-COMPONENT HISTIDINE KINASE"/>
    <property type="match status" value="1"/>
</dbReference>
<evidence type="ECO:0000313" key="6">
    <source>
        <dbReference type="EMBL" id="ALL71638.1"/>
    </source>
</evidence>
<dbReference type="SUPFAM" id="SSF47384">
    <property type="entry name" value="Homodimeric domain of signal transducing histidine kinase"/>
    <property type="match status" value="1"/>
</dbReference>
<dbReference type="SUPFAM" id="SSF55874">
    <property type="entry name" value="ATPase domain of HSP90 chaperone/DNA topoisomerase II/histidine kinase"/>
    <property type="match status" value="1"/>
</dbReference>
<dbReference type="InterPro" id="IPR036890">
    <property type="entry name" value="HATPase_C_sf"/>
</dbReference>
<keyword evidence="6" id="KW-0614">Plasmid</keyword>
<evidence type="ECO:0000256" key="1">
    <source>
        <dbReference type="ARBA" id="ARBA00000085"/>
    </source>
</evidence>
<evidence type="ECO:0000313" key="7">
    <source>
        <dbReference type="Proteomes" id="UP000019146"/>
    </source>
</evidence>
<dbReference type="Pfam" id="PF02518">
    <property type="entry name" value="HATPase_c"/>
    <property type="match status" value="1"/>
</dbReference>
<dbReference type="Pfam" id="PF00512">
    <property type="entry name" value="HisKA"/>
    <property type="match status" value="1"/>
</dbReference>
<dbReference type="InterPro" id="IPR004358">
    <property type="entry name" value="Sig_transdc_His_kin-like_C"/>
</dbReference>